<organism evidence="1 2">
    <name type="scientific">Methylobacterium trifolii</name>
    <dbReference type="NCBI Taxonomy" id="1003092"/>
    <lineage>
        <taxon>Bacteria</taxon>
        <taxon>Pseudomonadati</taxon>
        <taxon>Pseudomonadota</taxon>
        <taxon>Alphaproteobacteria</taxon>
        <taxon>Hyphomicrobiales</taxon>
        <taxon>Methylobacteriaceae</taxon>
        <taxon>Methylobacterium</taxon>
    </lineage>
</organism>
<dbReference type="Proteomes" id="UP001055057">
    <property type="component" value="Unassembled WGS sequence"/>
</dbReference>
<proteinExistence type="predicted"/>
<evidence type="ECO:0000313" key="2">
    <source>
        <dbReference type="Proteomes" id="UP001055057"/>
    </source>
</evidence>
<reference evidence="1" key="2">
    <citation type="submission" date="2021-08" db="EMBL/GenBank/DDBJ databases">
        <authorList>
            <person name="Tani A."/>
            <person name="Ola A."/>
            <person name="Ogura Y."/>
            <person name="Katsura K."/>
            <person name="Hayashi T."/>
        </authorList>
    </citation>
    <scope>NUCLEOTIDE SEQUENCE</scope>
    <source>
        <strain evidence="1">DSM 23632</strain>
    </source>
</reference>
<reference evidence="1" key="1">
    <citation type="journal article" date="2021" name="Front. Microbiol.">
        <title>Comprehensive Comparative Genomics and Phenotyping of Methylobacterium Species.</title>
        <authorList>
            <person name="Alessa O."/>
            <person name="Ogura Y."/>
            <person name="Fujitani Y."/>
            <person name="Takami H."/>
            <person name="Hayashi T."/>
            <person name="Sahin N."/>
            <person name="Tani A."/>
        </authorList>
    </citation>
    <scope>NUCLEOTIDE SEQUENCE</scope>
    <source>
        <strain evidence="1">DSM 23632</strain>
    </source>
</reference>
<evidence type="ECO:0008006" key="3">
    <source>
        <dbReference type="Google" id="ProtNLM"/>
    </source>
</evidence>
<evidence type="ECO:0000313" key="1">
    <source>
        <dbReference type="EMBL" id="GJE61125.1"/>
    </source>
</evidence>
<accession>A0ABQ4U4U4</accession>
<keyword evidence="2" id="KW-1185">Reference proteome</keyword>
<comment type="caution">
    <text evidence="1">The sequence shown here is derived from an EMBL/GenBank/DDBJ whole genome shotgun (WGS) entry which is preliminary data.</text>
</comment>
<sequence>MAGGVVSTVAATVLGPVTAVPSLTVIVNPALVSVLPSCRKPTWPAASWVCVNVPLARSAVPLTRTCPRVVPVTV</sequence>
<name>A0ABQ4U4U4_9HYPH</name>
<gene>
    <name evidence="1" type="ORF">MPOCJGCO_3246</name>
</gene>
<dbReference type="EMBL" id="BPRB01000190">
    <property type="protein sequence ID" value="GJE61125.1"/>
    <property type="molecule type" value="Genomic_DNA"/>
</dbReference>
<protein>
    <recommendedName>
        <fullName evidence="3">Secreted protein</fullName>
    </recommendedName>
</protein>